<evidence type="ECO:0000256" key="7">
    <source>
        <dbReference type="ARBA" id="ARBA00022741"/>
    </source>
</evidence>
<keyword evidence="18" id="KW-1185">Reference proteome</keyword>
<sequence>MSEKERQFLLLSGRSHPALAGEVASQLGVTLASVEIATFPDGEISLQINESVRGRDVFIVQTIALDPNNYLMELLVMIDALRRASAKSINVIAPYLGYCRQDRKDKPRVPITAKLVANLIEKAGASRVITFDLHADQVQGFFDIPVENLQARPKLAAAFSRKEKESVVVVAPDAGGVKLARDFAKELDVNFAVLDKNRLDAHHVEVVTIIGDITGKNVLLADDMCSTASTLVSAAKACQERGAKSIFAAVTHGLFVGNAIGKIAESPIESLYVSNTVPLRNAEQLSKKIISVSIAPLLSQAIECILDSKSISSLTAFNHL</sequence>
<dbReference type="NCBIfam" id="NF002320">
    <property type="entry name" value="PRK01259.1"/>
    <property type="match status" value="1"/>
</dbReference>
<comment type="cofactor">
    <cofactor evidence="1">
        <name>Mg(2+)</name>
        <dbReference type="ChEBI" id="CHEBI:18420"/>
    </cofactor>
</comment>
<dbReference type="EC" id="2.7.6.1" evidence="3"/>
<comment type="similarity">
    <text evidence="14">Belongs to the ribose-phosphate pyrophosphokinase family. Class I subfamily.</text>
</comment>
<dbReference type="Gene3D" id="3.40.50.2020">
    <property type="match status" value="2"/>
</dbReference>
<keyword evidence="5" id="KW-0479">Metal-binding</keyword>
<evidence type="ECO:0000256" key="10">
    <source>
        <dbReference type="ARBA" id="ARBA00022842"/>
    </source>
</evidence>
<evidence type="ECO:0000256" key="13">
    <source>
        <dbReference type="ARBA" id="ARBA00054914"/>
    </source>
</evidence>
<comment type="catalytic activity">
    <reaction evidence="12">
        <text>D-ribose 5-phosphate + ATP = 5-phospho-alpha-D-ribose 1-diphosphate + AMP + H(+)</text>
        <dbReference type="Rhea" id="RHEA:15609"/>
        <dbReference type="ChEBI" id="CHEBI:15378"/>
        <dbReference type="ChEBI" id="CHEBI:30616"/>
        <dbReference type="ChEBI" id="CHEBI:58017"/>
        <dbReference type="ChEBI" id="CHEBI:78346"/>
        <dbReference type="ChEBI" id="CHEBI:456215"/>
        <dbReference type="EC" id="2.7.6.1"/>
    </reaction>
</comment>
<dbReference type="SUPFAM" id="SSF53271">
    <property type="entry name" value="PRTase-like"/>
    <property type="match status" value="1"/>
</dbReference>
<dbReference type="InterPro" id="IPR029099">
    <property type="entry name" value="Pribosyltran_N"/>
</dbReference>
<comment type="pathway">
    <text evidence="2">Metabolic intermediate biosynthesis; 5-phospho-alpha-D-ribose 1-diphosphate biosynthesis; 5-phospho-alpha-D-ribose 1-diphosphate from D-ribose 5-phosphate (route I): step 1/1.</text>
</comment>
<dbReference type="Pfam" id="PF14572">
    <property type="entry name" value="Pribosyl_synth"/>
    <property type="match status" value="1"/>
</dbReference>
<dbReference type="GO" id="GO:0004749">
    <property type="term" value="F:ribose phosphate diphosphokinase activity"/>
    <property type="evidence" value="ECO:0007669"/>
    <property type="project" value="UniProtKB-EC"/>
</dbReference>
<dbReference type="GO" id="GO:0002189">
    <property type="term" value="C:ribose phosphate diphosphokinase complex"/>
    <property type="evidence" value="ECO:0007669"/>
    <property type="project" value="TreeGrafter"/>
</dbReference>
<dbReference type="GO" id="GO:0006015">
    <property type="term" value="P:5-phosphoribose 1-diphosphate biosynthetic process"/>
    <property type="evidence" value="ECO:0007669"/>
    <property type="project" value="TreeGrafter"/>
</dbReference>
<keyword evidence="9" id="KW-0067">ATP-binding</keyword>
<proteinExistence type="inferred from homology"/>
<reference evidence="18" key="1">
    <citation type="submission" date="2015-06" db="EMBL/GenBank/DDBJ databases">
        <authorList>
            <person name="Bertelli C."/>
        </authorList>
    </citation>
    <scope>NUCLEOTIDE SEQUENCE [LARGE SCALE GENOMIC DNA]</scope>
    <source>
        <strain evidence="18">CRIB-30</strain>
    </source>
</reference>
<dbReference type="PANTHER" id="PTHR10210">
    <property type="entry name" value="RIBOSE-PHOSPHATE DIPHOSPHOKINASE FAMILY MEMBER"/>
    <property type="match status" value="1"/>
</dbReference>
<keyword evidence="8 17" id="KW-0418">Kinase</keyword>
<keyword evidence="6" id="KW-0545">Nucleotide biosynthesis</keyword>
<feature type="domain" description="Ribose-phosphate pyrophosphokinase N-terminal" evidence="16">
    <location>
        <begin position="9"/>
        <end position="124"/>
    </location>
</feature>
<dbReference type="EMBL" id="CWGJ01000012">
    <property type="protein sequence ID" value="CRX38407.1"/>
    <property type="molecule type" value="Genomic_DNA"/>
</dbReference>
<keyword evidence="4 17" id="KW-0808">Transferase</keyword>
<dbReference type="AlphaFoldDB" id="A0A0H5DPM3"/>
<dbReference type="CDD" id="cd06223">
    <property type="entry name" value="PRTases_typeI"/>
    <property type="match status" value="1"/>
</dbReference>
<name>A0A0H5DPM3_9BACT</name>
<dbReference type="GO" id="GO:0016301">
    <property type="term" value="F:kinase activity"/>
    <property type="evidence" value="ECO:0007669"/>
    <property type="project" value="UniProtKB-KW"/>
</dbReference>
<dbReference type="GO" id="GO:0005524">
    <property type="term" value="F:ATP binding"/>
    <property type="evidence" value="ECO:0007669"/>
    <property type="project" value="UniProtKB-KW"/>
</dbReference>
<dbReference type="SMART" id="SM01400">
    <property type="entry name" value="Pribosyltran_N"/>
    <property type="match status" value="1"/>
</dbReference>
<evidence type="ECO:0000313" key="18">
    <source>
        <dbReference type="Proteomes" id="UP000220251"/>
    </source>
</evidence>
<dbReference type="InterPro" id="IPR005946">
    <property type="entry name" value="Rib-P_diPkinase"/>
</dbReference>
<dbReference type="RefSeq" id="WP_098038267.1">
    <property type="nucleotide sequence ID" value="NZ_CWGJ01000012.1"/>
</dbReference>
<evidence type="ECO:0000256" key="6">
    <source>
        <dbReference type="ARBA" id="ARBA00022727"/>
    </source>
</evidence>
<evidence type="ECO:0000256" key="15">
    <source>
        <dbReference type="ARBA" id="ARBA00069492"/>
    </source>
</evidence>
<dbReference type="InterPro" id="IPR029057">
    <property type="entry name" value="PRTase-like"/>
</dbReference>
<dbReference type="PANTHER" id="PTHR10210:SF32">
    <property type="entry name" value="RIBOSE-PHOSPHATE PYROPHOSPHOKINASE 2"/>
    <property type="match status" value="1"/>
</dbReference>
<organism evidence="17 18">
    <name type="scientific">Estrella lausannensis</name>
    <dbReference type="NCBI Taxonomy" id="483423"/>
    <lineage>
        <taxon>Bacteria</taxon>
        <taxon>Pseudomonadati</taxon>
        <taxon>Chlamydiota</taxon>
        <taxon>Chlamydiia</taxon>
        <taxon>Parachlamydiales</taxon>
        <taxon>Candidatus Criblamydiaceae</taxon>
        <taxon>Estrella</taxon>
    </lineage>
</organism>
<keyword evidence="10" id="KW-0460">Magnesium</keyword>
<protein>
    <recommendedName>
        <fullName evidence="15">Ribose-phosphate pyrophosphokinase</fullName>
        <ecNumber evidence="3">2.7.6.1</ecNumber>
    </recommendedName>
    <alternativeName>
        <fullName evidence="11">Phosphoribosyl pyrophosphate synthase</fullName>
    </alternativeName>
</protein>
<evidence type="ECO:0000256" key="8">
    <source>
        <dbReference type="ARBA" id="ARBA00022777"/>
    </source>
</evidence>
<evidence type="ECO:0000256" key="2">
    <source>
        <dbReference type="ARBA" id="ARBA00004996"/>
    </source>
</evidence>
<accession>A0A0H5DPM3</accession>
<evidence type="ECO:0000256" key="14">
    <source>
        <dbReference type="ARBA" id="ARBA00061444"/>
    </source>
</evidence>
<dbReference type="Pfam" id="PF13793">
    <property type="entry name" value="Pribosyltran_N"/>
    <property type="match status" value="1"/>
</dbReference>
<evidence type="ECO:0000259" key="16">
    <source>
        <dbReference type="Pfam" id="PF13793"/>
    </source>
</evidence>
<dbReference type="NCBIfam" id="TIGR01251">
    <property type="entry name" value="ribP_PPkin"/>
    <property type="match status" value="1"/>
</dbReference>
<evidence type="ECO:0000256" key="1">
    <source>
        <dbReference type="ARBA" id="ARBA00001946"/>
    </source>
</evidence>
<dbReference type="GO" id="GO:0000287">
    <property type="term" value="F:magnesium ion binding"/>
    <property type="evidence" value="ECO:0007669"/>
    <property type="project" value="InterPro"/>
</dbReference>
<dbReference type="GO" id="GO:0005737">
    <property type="term" value="C:cytoplasm"/>
    <property type="evidence" value="ECO:0007669"/>
    <property type="project" value="TreeGrafter"/>
</dbReference>
<comment type="function">
    <text evidence="13">Involved in the biosynthesis of the central metabolite phospho-alpha-D-ribosyl-1-pyrophosphate (PRPP) via the transfer of pyrophosphoryl group from ATP to 1-hydroxyl of ribose-5-phosphate (Rib-5-P).</text>
</comment>
<keyword evidence="7" id="KW-0547">Nucleotide-binding</keyword>
<dbReference type="Proteomes" id="UP000220251">
    <property type="component" value="Unassembled WGS sequence"/>
</dbReference>
<evidence type="ECO:0000256" key="5">
    <source>
        <dbReference type="ARBA" id="ARBA00022723"/>
    </source>
</evidence>
<dbReference type="FunFam" id="3.40.50.2020:FF:000001">
    <property type="entry name" value="Ribose-phosphate pyrophosphokinase"/>
    <property type="match status" value="1"/>
</dbReference>
<evidence type="ECO:0000256" key="4">
    <source>
        <dbReference type="ARBA" id="ARBA00022679"/>
    </source>
</evidence>
<evidence type="ECO:0000256" key="3">
    <source>
        <dbReference type="ARBA" id="ARBA00013247"/>
    </source>
</evidence>
<evidence type="ECO:0000256" key="9">
    <source>
        <dbReference type="ARBA" id="ARBA00022840"/>
    </source>
</evidence>
<evidence type="ECO:0000256" key="11">
    <source>
        <dbReference type="ARBA" id="ARBA00029942"/>
    </source>
</evidence>
<dbReference type="OrthoDB" id="9777067at2"/>
<evidence type="ECO:0000256" key="12">
    <source>
        <dbReference type="ARBA" id="ARBA00049535"/>
    </source>
</evidence>
<gene>
    <name evidence="17" type="primary">prsA</name>
    <name evidence="17" type="ORF">ELAC_1062</name>
</gene>
<dbReference type="GO" id="GO:0006164">
    <property type="term" value="P:purine nucleotide biosynthetic process"/>
    <property type="evidence" value="ECO:0007669"/>
    <property type="project" value="TreeGrafter"/>
</dbReference>
<dbReference type="InterPro" id="IPR000836">
    <property type="entry name" value="PRTase_dom"/>
</dbReference>
<evidence type="ECO:0000313" key="17">
    <source>
        <dbReference type="EMBL" id="CRX38407.1"/>
    </source>
</evidence>